<evidence type="ECO:0000313" key="2">
    <source>
        <dbReference type="Proteomes" id="UP000469724"/>
    </source>
</evidence>
<keyword evidence="2" id="KW-1185">Reference proteome</keyword>
<reference evidence="1 2" key="1">
    <citation type="submission" date="2020-02" db="EMBL/GenBank/DDBJ databases">
        <title>Comparative genomics of sulfur disproportionating microorganisms.</title>
        <authorList>
            <person name="Ward L.M."/>
            <person name="Bertran E."/>
            <person name="Johnston D.T."/>
        </authorList>
    </citation>
    <scope>NUCLEOTIDE SEQUENCE [LARGE SCALE GENOMIC DNA]</scope>
    <source>
        <strain evidence="1 2">DSM 3696</strain>
    </source>
</reference>
<organism evidence="1 2">
    <name type="scientific">Desulfolutivibrio sulfodismutans</name>
    <dbReference type="NCBI Taxonomy" id="63561"/>
    <lineage>
        <taxon>Bacteria</taxon>
        <taxon>Pseudomonadati</taxon>
        <taxon>Thermodesulfobacteriota</taxon>
        <taxon>Desulfovibrionia</taxon>
        <taxon>Desulfovibrionales</taxon>
        <taxon>Desulfovibrionaceae</taxon>
        <taxon>Desulfolutivibrio</taxon>
    </lineage>
</organism>
<dbReference type="EMBL" id="JAAGRQ010000154">
    <property type="protein sequence ID" value="NDY58864.1"/>
    <property type="molecule type" value="Genomic_DNA"/>
</dbReference>
<accession>A0A7K3NRN4</accession>
<name>A0A7K3NRN4_9BACT</name>
<sequence>MADEEPAVRAALAHYHILSLRPLSGAYPLAARLAEAVILQAAGRVFESCLMSEYYLRHAAAYESLSPKHPDLRQSGPGQDSGPAGGDDPTRFVAFCLDGLVWGGREVEERIAEGLRQVVLERHYEELRQARQVTARQHALLRLLLDVQALPVGIQALCRVSPFSLLYGRASEQTARRDLKRLSGMGLLAPSPGGFVLNRRVLCGEGGVS</sequence>
<dbReference type="Proteomes" id="UP000469724">
    <property type="component" value="Unassembled WGS sequence"/>
</dbReference>
<gene>
    <name evidence="1" type="ORF">G3N56_19180</name>
</gene>
<dbReference type="AlphaFoldDB" id="A0A7K3NRN4"/>
<protein>
    <submittedName>
        <fullName evidence="1">Uncharacterized protein</fullName>
    </submittedName>
</protein>
<proteinExistence type="predicted"/>
<comment type="caution">
    <text evidence="1">The sequence shown here is derived from an EMBL/GenBank/DDBJ whole genome shotgun (WGS) entry which is preliminary data.</text>
</comment>
<evidence type="ECO:0000313" key="1">
    <source>
        <dbReference type="EMBL" id="NDY58864.1"/>
    </source>
</evidence>
<dbReference type="RefSeq" id="WP_163303927.1">
    <property type="nucleotide sequence ID" value="NZ_JAAGRQ010000154.1"/>
</dbReference>